<keyword evidence="4" id="KW-1185">Reference proteome</keyword>
<evidence type="ECO:0000256" key="1">
    <source>
        <dbReference type="SAM" id="MobiDB-lite"/>
    </source>
</evidence>
<feature type="compositionally biased region" description="Low complexity" evidence="1">
    <location>
        <begin position="47"/>
        <end position="59"/>
    </location>
</feature>
<reference evidence="2" key="1">
    <citation type="submission" date="2021-02" db="EMBL/GenBank/DDBJ databases">
        <authorList>
            <person name="Nowell W R."/>
        </authorList>
    </citation>
    <scope>NUCLEOTIDE SEQUENCE</scope>
</reference>
<dbReference type="EMBL" id="CAJOBC010049908">
    <property type="protein sequence ID" value="CAF4174307.1"/>
    <property type="molecule type" value="Genomic_DNA"/>
</dbReference>
<evidence type="ECO:0000313" key="4">
    <source>
        <dbReference type="Proteomes" id="UP000663829"/>
    </source>
</evidence>
<dbReference type="Proteomes" id="UP000663829">
    <property type="component" value="Unassembled WGS sequence"/>
</dbReference>
<evidence type="ECO:0000313" key="3">
    <source>
        <dbReference type="EMBL" id="CAF4174307.1"/>
    </source>
</evidence>
<evidence type="ECO:0000313" key="2">
    <source>
        <dbReference type="EMBL" id="CAF1325157.1"/>
    </source>
</evidence>
<proteinExistence type="predicted"/>
<dbReference type="AlphaFoldDB" id="A0A815FDR1"/>
<name>A0A815FDR1_9BILA</name>
<feature type="region of interest" description="Disordered" evidence="1">
    <location>
        <begin position="46"/>
        <end position="69"/>
    </location>
</feature>
<comment type="caution">
    <text evidence="2">The sequence shown here is derived from an EMBL/GenBank/DDBJ whole genome shotgun (WGS) entry which is preliminary data.</text>
</comment>
<sequence>MICSTRHCSYEAQPEESSRICSMDESGFSDDPGRCAVIVKRSTKCATSSHSGTGKSHSTVRMCSSAAGE</sequence>
<gene>
    <name evidence="2" type="ORF">GPM918_LOCUS29666</name>
    <name evidence="3" type="ORF">SRO942_LOCUS30253</name>
</gene>
<accession>A0A815FDR1</accession>
<dbReference type="Proteomes" id="UP000681722">
    <property type="component" value="Unassembled WGS sequence"/>
</dbReference>
<organism evidence="2 4">
    <name type="scientific">Didymodactylos carnosus</name>
    <dbReference type="NCBI Taxonomy" id="1234261"/>
    <lineage>
        <taxon>Eukaryota</taxon>
        <taxon>Metazoa</taxon>
        <taxon>Spiralia</taxon>
        <taxon>Gnathifera</taxon>
        <taxon>Rotifera</taxon>
        <taxon>Eurotatoria</taxon>
        <taxon>Bdelloidea</taxon>
        <taxon>Philodinida</taxon>
        <taxon>Philodinidae</taxon>
        <taxon>Didymodactylos</taxon>
    </lineage>
</organism>
<dbReference type="EMBL" id="CAJNOQ010013609">
    <property type="protein sequence ID" value="CAF1325157.1"/>
    <property type="molecule type" value="Genomic_DNA"/>
</dbReference>
<protein>
    <submittedName>
        <fullName evidence="2">Uncharacterized protein</fullName>
    </submittedName>
</protein>